<protein>
    <submittedName>
        <fullName evidence="5">ABC transporter ATP-binding protein</fullName>
    </submittedName>
</protein>
<dbReference type="CDD" id="cd03215">
    <property type="entry name" value="ABC_Carb_Monos_II"/>
    <property type="match status" value="1"/>
</dbReference>
<evidence type="ECO:0000313" key="5">
    <source>
        <dbReference type="EMBL" id="THV36540.1"/>
    </source>
</evidence>
<dbReference type="SUPFAM" id="SSF52540">
    <property type="entry name" value="P-loop containing nucleoside triphosphate hydrolases"/>
    <property type="match status" value="2"/>
</dbReference>
<evidence type="ECO:0000313" key="6">
    <source>
        <dbReference type="Proteomes" id="UP000307378"/>
    </source>
</evidence>
<keyword evidence="2" id="KW-0547">Nucleotide-binding</keyword>
<accession>A0A4S8PY51</accession>
<dbReference type="CDD" id="cd03216">
    <property type="entry name" value="ABC_Carb_Monos_I"/>
    <property type="match status" value="1"/>
</dbReference>
<keyword evidence="3 5" id="KW-0067">ATP-binding</keyword>
<dbReference type="PANTHER" id="PTHR43790">
    <property type="entry name" value="CARBOHYDRATE TRANSPORT ATP-BINDING PROTEIN MG119-RELATED"/>
    <property type="match status" value="1"/>
</dbReference>
<dbReference type="PROSITE" id="PS00211">
    <property type="entry name" value="ABC_TRANSPORTER_1"/>
    <property type="match status" value="1"/>
</dbReference>
<comment type="caution">
    <text evidence="5">The sequence shown here is derived from an EMBL/GenBank/DDBJ whole genome shotgun (WGS) entry which is preliminary data.</text>
</comment>
<proteinExistence type="inferred from homology"/>
<sequence>MRVPAQEFKAPDHAMSVETVGMTMRFGSFTALNDVSMRIAAGSFHVLLGENGAGKSTLVKCMMGFYKPTSGQMMVEGLEVEIPDPRAAHDLGLGMVYQHFTLVPSLTAAENLVISRADAPALIDWKKERQALSAFMDRMPFSVPLDIPVGRLAAGEKQKLELLKQLYLGRRFLILDEPTSVLTPAEADELLGMVRGLTSAGELTCLMISHKFREVTAFADEVSVLRRGEYVGGGKVSDLSTSDMAAMMIGEKELVKPAARVAYQGVPVLSVSGVRAPDRSGLKTIDIADLTVKSGEIVGIAGISGNGQMELMEILTGQRPLEKGEIRVKAEPYHARRGEARKLNVRYLPEEPLKNACAPRMTVAENIFFRDFDFTAGSSQLWLDGSRMLEQAGHLVSEYKVKTASLQSPIASLSGGNVQRAVLARELTGDVDLLIITNPCFGLDFSAVAEIRARIMAARNAGAAVLLISEDLDEILELSDRILVMSDGHIAYETPAANADIGEIGRHMAGHH</sequence>
<dbReference type="RefSeq" id="WP_136539762.1">
    <property type="nucleotide sequence ID" value="NZ_STGU01000004.1"/>
</dbReference>
<evidence type="ECO:0000256" key="1">
    <source>
        <dbReference type="ARBA" id="ARBA00005417"/>
    </source>
</evidence>
<dbReference type="InterPro" id="IPR003593">
    <property type="entry name" value="AAA+_ATPase"/>
</dbReference>
<dbReference type="PROSITE" id="PS50893">
    <property type="entry name" value="ABC_TRANSPORTER_2"/>
    <property type="match status" value="2"/>
</dbReference>
<dbReference type="InterPro" id="IPR050107">
    <property type="entry name" value="ABC_carbohydrate_import_ATPase"/>
</dbReference>
<dbReference type="PANTHER" id="PTHR43790:SF4">
    <property type="entry name" value="GUANOSINE IMPORT ATP-BINDING PROTEIN NUPO"/>
    <property type="match status" value="1"/>
</dbReference>
<dbReference type="Gene3D" id="3.40.50.300">
    <property type="entry name" value="P-loop containing nucleotide triphosphate hydrolases"/>
    <property type="match status" value="2"/>
</dbReference>
<dbReference type="InterPro" id="IPR017871">
    <property type="entry name" value="ABC_transporter-like_CS"/>
</dbReference>
<reference evidence="5 6" key="1">
    <citation type="submission" date="2019-04" db="EMBL/GenBank/DDBJ databases">
        <title>genome sequence of strain W3.</title>
        <authorList>
            <person name="Gao J."/>
            <person name="Sun J."/>
        </authorList>
    </citation>
    <scope>NUCLEOTIDE SEQUENCE [LARGE SCALE GENOMIC DNA]</scope>
    <source>
        <strain evidence="5 6">W3</strain>
    </source>
</reference>
<dbReference type="GO" id="GO:0005524">
    <property type="term" value="F:ATP binding"/>
    <property type="evidence" value="ECO:0007669"/>
    <property type="project" value="UniProtKB-KW"/>
</dbReference>
<feature type="domain" description="ABC transporter" evidence="4">
    <location>
        <begin position="17"/>
        <end position="252"/>
    </location>
</feature>
<evidence type="ECO:0000259" key="4">
    <source>
        <dbReference type="PROSITE" id="PS50893"/>
    </source>
</evidence>
<dbReference type="AlphaFoldDB" id="A0A4S8PY51"/>
<evidence type="ECO:0000256" key="2">
    <source>
        <dbReference type="ARBA" id="ARBA00022741"/>
    </source>
</evidence>
<comment type="similarity">
    <text evidence="1">Belongs to the ABC transporter superfamily.</text>
</comment>
<dbReference type="GO" id="GO:0016887">
    <property type="term" value="F:ATP hydrolysis activity"/>
    <property type="evidence" value="ECO:0007669"/>
    <property type="project" value="InterPro"/>
</dbReference>
<dbReference type="SMART" id="SM00382">
    <property type="entry name" value="AAA"/>
    <property type="match status" value="1"/>
</dbReference>
<organism evidence="5 6">
    <name type="scientific">Rhizobium rosettiformans W3</name>
    <dbReference type="NCBI Taxonomy" id="538378"/>
    <lineage>
        <taxon>Bacteria</taxon>
        <taxon>Pseudomonadati</taxon>
        <taxon>Pseudomonadota</taxon>
        <taxon>Alphaproteobacteria</taxon>
        <taxon>Hyphomicrobiales</taxon>
        <taxon>Rhizobiaceae</taxon>
        <taxon>Rhizobium/Agrobacterium group</taxon>
        <taxon>Rhizobium</taxon>
    </lineage>
</organism>
<dbReference type="Pfam" id="PF00005">
    <property type="entry name" value="ABC_tran"/>
    <property type="match status" value="2"/>
</dbReference>
<dbReference type="InterPro" id="IPR027417">
    <property type="entry name" value="P-loop_NTPase"/>
</dbReference>
<evidence type="ECO:0000256" key="3">
    <source>
        <dbReference type="ARBA" id="ARBA00022840"/>
    </source>
</evidence>
<feature type="domain" description="ABC transporter" evidence="4">
    <location>
        <begin position="266"/>
        <end position="512"/>
    </location>
</feature>
<dbReference type="EMBL" id="STGU01000004">
    <property type="protein sequence ID" value="THV36540.1"/>
    <property type="molecule type" value="Genomic_DNA"/>
</dbReference>
<gene>
    <name evidence="5" type="ORF">FAA86_08480</name>
</gene>
<name>A0A4S8PY51_9HYPH</name>
<dbReference type="InterPro" id="IPR003439">
    <property type="entry name" value="ABC_transporter-like_ATP-bd"/>
</dbReference>
<dbReference type="Proteomes" id="UP000307378">
    <property type="component" value="Unassembled WGS sequence"/>
</dbReference>